<protein>
    <submittedName>
        <fullName evidence="14">Alpha-N-acetylneuraminide alpha-2,8-sialyltransferase-like</fullName>
    </submittedName>
</protein>
<organism>
    <name type="scientific">Branchiostoma floridae</name>
    <name type="common">Florida lancelet</name>
    <name type="synonym">Amphioxus</name>
    <dbReference type="NCBI Taxonomy" id="7739"/>
    <lineage>
        <taxon>Eukaryota</taxon>
        <taxon>Metazoa</taxon>
        <taxon>Chordata</taxon>
        <taxon>Cephalochordata</taxon>
        <taxon>Leptocardii</taxon>
        <taxon>Amphioxiformes</taxon>
        <taxon>Branchiostomatidae</taxon>
        <taxon>Branchiostoma</taxon>
    </lineage>
</organism>
<evidence type="ECO:0000256" key="8">
    <source>
        <dbReference type="ARBA" id="ARBA00023034"/>
    </source>
</evidence>
<reference evidence="12" key="1">
    <citation type="journal article" date="2008" name="Nature">
        <title>The amphioxus genome and the evolution of the chordate karyotype.</title>
        <authorList>
            <consortium name="US DOE Joint Genome Institute (JGI-PGF)"/>
            <person name="Putnam N.H."/>
            <person name="Butts T."/>
            <person name="Ferrier D.E.K."/>
            <person name="Furlong R.F."/>
            <person name="Hellsten U."/>
            <person name="Kawashima T."/>
            <person name="Robinson-Rechavi M."/>
            <person name="Shoguchi E."/>
            <person name="Terry A."/>
            <person name="Yu J.-K."/>
            <person name="Benito-Gutierrez E.L."/>
            <person name="Dubchak I."/>
            <person name="Garcia-Fernandez J."/>
            <person name="Gibson-Brown J.J."/>
            <person name="Grigoriev I.V."/>
            <person name="Horton A.C."/>
            <person name="de Jong P.J."/>
            <person name="Jurka J."/>
            <person name="Kapitonov V.V."/>
            <person name="Kohara Y."/>
            <person name="Kuroki Y."/>
            <person name="Lindquist E."/>
            <person name="Lucas S."/>
            <person name="Osoegawa K."/>
            <person name="Pennacchio L.A."/>
            <person name="Salamov A.A."/>
            <person name="Satou Y."/>
            <person name="Sauka-Spengler T."/>
            <person name="Schmutz J."/>
            <person name="Shin-I T."/>
            <person name="Toyoda A."/>
            <person name="Bronner-Fraser M."/>
            <person name="Fujiyama A."/>
            <person name="Holland L.Z."/>
            <person name="Holland P.W.H."/>
            <person name="Satoh N."/>
            <person name="Rokhsar D.S."/>
        </authorList>
    </citation>
    <scope>NUCLEOTIDE SEQUENCE [LARGE SCALE GENOMIC DNA]</scope>
    <source>
        <strain evidence="12">S238N-H82</strain>
        <tissue evidence="12">Testes</tissue>
    </source>
</reference>
<keyword evidence="3" id="KW-0328">Glycosyltransferase</keyword>
<dbReference type="Pfam" id="PF00777">
    <property type="entry name" value="Glyco_transf_29"/>
    <property type="match status" value="1"/>
</dbReference>
<dbReference type="AlphaFoldDB" id="C3YDB4"/>
<dbReference type="STRING" id="7739.C3YDB4"/>
<evidence type="ECO:0000313" key="14">
    <source>
        <dbReference type="RefSeq" id="XP_035691636.1"/>
    </source>
</evidence>
<gene>
    <name evidence="14" type="primary">LOC118426386</name>
    <name evidence="12" type="ORF">BRAFLDRAFT_121846</name>
</gene>
<keyword evidence="11" id="KW-0732">Signal</keyword>
<evidence type="ECO:0000313" key="12">
    <source>
        <dbReference type="EMBL" id="EEN61725.1"/>
    </source>
</evidence>
<dbReference type="KEGG" id="bfo:118426386"/>
<proteinExistence type="inferred from homology"/>
<reference evidence="14" key="3">
    <citation type="submission" date="2025-04" db="UniProtKB">
        <authorList>
            <consortium name="RefSeq"/>
        </authorList>
    </citation>
    <scope>IDENTIFICATION</scope>
    <source>
        <strain evidence="14">S238N-H82</strain>
        <tissue evidence="14">Testes</tissue>
    </source>
</reference>
<keyword evidence="4" id="KW-0808">Transferase</keyword>
<dbReference type="InterPro" id="IPR001675">
    <property type="entry name" value="Glyco_trans_29"/>
</dbReference>
<keyword evidence="7" id="KW-1133">Transmembrane helix</keyword>
<evidence type="ECO:0000256" key="7">
    <source>
        <dbReference type="ARBA" id="ARBA00022989"/>
    </source>
</evidence>
<dbReference type="EMBL" id="GG666503">
    <property type="protein sequence ID" value="EEN61725.1"/>
    <property type="molecule type" value="Genomic_DNA"/>
</dbReference>
<dbReference type="PANTHER" id="PTHR11987">
    <property type="entry name" value="ALPHA-2,8-SIALYLTRANSFERASE"/>
    <property type="match status" value="1"/>
</dbReference>
<dbReference type="PANTHER" id="PTHR11987:SF53">
    <property type="entry name" value="ALPHA-2,8-SIALYLTRANSFERASE 8F-LIKE"/>
    <property type="match status" value="1"/>
</dbReference>
<dbReference type="Proteomes" id="UP000001554">
    <property type="component" value="Chromosome 11"/>
</dbReference>
<accession>C3YDB4</accession>
<dbReference type="CDD" id="cd23963">
    <property type="entry name" value="GT29_ST8SIA"/>
    <property type="match status" value="1"/>
</dbReference>
<comment type="subcellular location">
    <subcellularLocation>
        <location evidence="1">Golgi apparatus membrane</location>
        <topology evidence="1">Single-pass type II membrane protein</topology>
    </subcellularLocation>
</comment>
<dbReference type="GO" id="GO:0003828">
    <property type="term" value="F:alpha-N-acetylneuraminate alpha-2,8-sialyltransferase activity"/>
    <property type="evidence" value="ECO:0000318"/>
    <property type="project" value="GO_Central"/>
</dbReference>
<dbReference type="GeneID" id="118426386"/>
<dbReference type="InterPro" id="IPR050943">
    <property type="entry name" value="Glycosyltr_29_Sialyltrsf"/>
</dbReference>
<keyword evidence="10" id="KW-0325">Glycoprotein</keyword>
<evidence type="ECO:0000256" key="5">
    <source>
        <dbReference type="ARBA" id="ARBA00022692"/>
    </source>
</evidence>
<comment type="similarity">
    <text evidence="2">Belongs to the glycosyltransferase 29 family.</text>
</comment>
<keyword evidence="8" id="KW-0333">Golgi apparatus</keyword>
<dbReference type="GO" id="GO:0009311">
    <property type="term" value="P:oligosaccharide metabolic process"/>
    <property type="evidence" value="ECO:0000318"/>
    <property type="project" value="GO_Central"/>
</dbReference>
<reference evidence="13" key="2">
    <citation type="journal article" date="2020" name="Nat. Ecol. Evol.">
        <title>Deeply conserved synteny resolves early events in vertebrate evolution.</title>
        <authorList>
            <person name="Simakov O."/>
            <person name="Marletaz F."/>
            <person name="Yue J.X."/>
            <person name="O'Connell B."/>
            <person name="Jenkins J."/>
            <person name="Brandt A."/>
            <person name="Calef R."/>
            <person name="Tung C.H."/>
            <person name="Huang T.K."/>
            <person name="Schmutz J."/>
            <person name="Satoh N."/>
            <person name="Yu J.K."/>
            <person name="Putnam N.H."/>
            <person name="Green R.E."/>
            <person name="Rokhsar D.S."/>
        </authorList>
    </citation>
    <scope>NUCLEOTIDE SEQUENCE [LARGE SCALE GENOMIC DNA]</scope>
    <source>
        <strain evidence="13">S238N-H82</strain>
    </source>
</reference>
<dbReference type="OrthoDB" id="10003511at2759"/>
<sequence length="407" mass="47181">MVVSKVNSLRRHCLNVFVWLMLAGQMLWAGRLVTEDTSCNCDAVGTRYSKSINTKGDGWDGKGMRRIFEVPDMEDFPDKEEAQVVLEEDPSLLEKLPDREFDKQAVEEMRTELLQTTAVREYLYATKKNLPLGATIHFFEERDNTANQIIPLHHTFFQEDMQLPNSTMRRCSVVLNGGILRGSRCGKEIDSADYVFRDNLPPVTYQANRGKDGDYVQHHVTYYNDVGKRTNFVTASSSLLLDYIGQLEENDLAVFLKRLQQYKEPGSLIWTHMFETEQKAQQMIRIMIFRGVLQRLGVVGTMVTSHQRFLQGVQDFWRELNLKSPRASHGLMLTAISMALCEETHLYGAWPFPMDYEGRQVPYRYFYGHDSETMRENSEYDLQEEFDILRIFHKRGLLKLHIGACED</sequence>
<evidence type="ECO:0000313" key="13">
    <source>
        <dbReference type="Proteomes" id="UP000001554"/>
    </source>
</evidence>
<dbReference type="InParanoid" id="C3YDB4"/>
<dbReference type="eggNOG" id="KOG2692">
    <property type="taxonomic scope" value="Eukaryota"/>
</dbReference>
<evidence type="ECO:0000256" key="10">
    <source>
        <dbReference type="ARBA" id="ARBA00023180"/>
    </source>
</evidence>
<evidence type="ECO:0000256" key="1">
    <source>
        <dbReference type="ARBA" id="ARBA00004323"/>
    </source>
</evidence>
<keyword evidence="9" id="KW-0472">Membrane</keyword>
<dbReference type="OMA" id="GSLIWTH"/>
<keyword evidence="6" id="KW-0735">Signal-anchor</keyword>
<evidence type="ECO:0000256" key="9">
    <source>
        <dbReference type="ARBA" id="ARBA00023136"/>
    </source>
</evidence>
<dbReference type="GO" id="GO:0006491">
    <property type="term" value="P:N-glycan processing"/>
    <property type="evidence" value="ECO:0000318"/>
    <property type="project" value="GO_Central"/>
</dbReference>
<dbReference type="Gene3D" id="3.90.1480.20">
    <property type="entry name" value="Glycosyl transferase family 29"/>
    <property type="match status" value="1"/>
</dbReference>
<feature type="signal peptide" evidence="11">
    <location>
        <begin position="1"/>
        <end position="29"/>
    </location>
</feature>
<evidence type="ECO:0000256" key="11">
    <source>
        <dbReference type="SAM" id="SignalP"/>
    </source>
</evidence>
<feature type="chain" id="PRO_5044729174" evidence="11">
    <location>
        <begin position="30"/>
        <end position="407"/>
    </location>
</feature>
<dbReference type="GO" id="GO:0000139">
    <property type="term" value="C:Golgi membrane"/>
    <property type="evidence" value="ECO:0007669"/>
    <property type="project" value="UniProtKB-SubCell"/>
</dbReference>
<keyword evidence="5" id="KW-0812">Transmembrane</keyword>
<evidence type="ECO:0000256" key="3">
    <source>
        <dbReference type="ARBA" id="ARBA00022676"/>
    </source>
</evidence>
<evidence type="ECO:0000256" key="2">
    <source>
        <dbReference type="ARBA" id="ARBA00006003"/>
    </source>
</evidence>
<dbReference type="RefSeq" id="XP_035691636.1">
    <property type="nucleotide sequence ID" value="XM_035835743.1"/>
</dbReference>
<keyword evidence="13" id="KW-1185">Reference proteome</keyword>
<dbReference type="InterPro" id="IPR038578">
    <property type="entry name" value="GT29-like_sf"/>
</dbReference>
<evidence type="ECO:0000256" key="4">
    <source>
        <dbReference type="ARBA" id="ARBA00022679"/>
    </source>
</evidence>
<evidence type="ECO:0000256" key="6">
    <source>
        <dbReference type="ARBA" id="ARBA00022968"/>
    </source>
</evidence>
<name>C3YDB4_BRAFL</name>